<dbReference type="RefSeq" id="WP_100919494.1">
    <property type="nucleotide sequence ID" value="NZ_CP020370.1"/>
</dbReference>
<evidence type="ECO:0000256" key="2">
    <source>
        <dbReference type="ARBA" id="ARBA00049988"/>
    </source>
</evidence>
<dbReference type="PANTHER" id="PTHR35401">
    <property type="entry name" value="COPG FAMILY HELIX-TURN-HELIX PROTEIN-RELATED-RELATED"/>
    <property type="match status" value="1"/>
</dbReference>
<accession>A0A2K8U863</accession>
<evidence type="ECO:0000313" key="4">
    <source>
        <dbReference type="Proteomes" id="UP000232638"/>
    </source>
</evidence>
<dbReference type="GO" id="GO:0006355">
    <property type="term" value="P:regulation of DNA-templated transcription"/>
    <property type="evidence" value="ECO:0007669"/>
    <property type="project" value="InterPro"/>
</dbReference>
<sequence>MSTTTTKDGRLNIRCDSRARQLLDRAAAYAQTSVSDFVLTHALASAEEVVQANESITLRASDFQAFLAALDAPAEPNAALGRAFDRHAEQVKQ</sequence>
<organism evidence="3 4">
    <name type="scientific">Candidatus Thiodictyon syntrophicum</name>
    <dbReference type="NCBI Taxonomy" id="1166950"/>
    <lineage>
        <taxon>Bacteria</taxon>
        <taxon>Pseudomonadati</taxon>
        <taxon>Pseudomonadota</taxon>
        <taxon>Gammaproteobacteria</taxon>
        <taxon>Chromatiales</taxon>
        <taxon>Chromatiaceae</taxon>
        <taxon>Thiodictyon</taxon>
    </lineage>
</organism>
<dbReference type="Pfam" id="PF08681">
    <property type="entry name" value="TacA1"/>
    <property type="match status" value="1"/>
</dbReference>
<dbReference type="SUPFAM" id="SSF47598">
    <property type="entry name" value="Ribbon-helix-helix"/>
    <property type="match status" value="1"/>
</dbReference>
<dbReference type="AlphaFoldDB" id="A0A2K8U863"/>
<reference evidence="3 4" key="1">
    <citation type="submission" date="2017-03" db="EMBL/GenBank/DDBJ databases">
        <title>Complete genome sequence of Candidatus 'Thiodictyon syntrophicum' sp. nov. strain Cad16T, a photolithoautotroph purple sulfur bacterium isolated from an alpine meromictic lake.</title>
        <authorList>
            <person name="Luedin S.M."/>
            <person name="Pothier J.F."/>
            <person name="Danza F."/>
            <person name="Storelli N."/>
            <person name="Wittwer M."/>
            <person name="Tonolla M."/>
        </authorList>
    </citation>
    <scope>NUCLEOTIDE SEQUENCE [LARGE SCALE GENOMIC DNA]</scope>
    <source>
        <strain evidence="3 4">Cad16T</strain>
    </source>
</reference>
<keyword evidence="1" id="KW-1277">Toxin-antitoxin system</keyword>
<name>A0A2K8U863_9GAMM</name>
<evidence type="ECO:0008006" key="5">
    <source>
        <dbReference type="Google" id="ProtNLM"/>
    </source>
</evidence>
<dbReference type="Gene3D" id="1.20.5.780">
    <property type="entry name" value="Single helix bin"/>
    <property type="match status" value="1"/>
</dbReference>
<dbReference type="EMBL" id="CP020370">
    <property type="protein sequence ID" value="AUB81737.1"/>
    <property type="molecule type" value="Genomic_DNA"/>
</dbReference>
<dbReference type="PANTHER" id="PTHR35401:SF2">
    <property type="entry name" value="ABC-TYPE TRANSPORT SYSTEM"/>
    <property type="match status" value="1"/>
</dbReference>
<comment type="similarity">
    <text evidence="2">Belongs to the TacA antitoxin family.</text>
</comment>
<evidence type="ECO:0000256" key="1">
    <source>
        <dbReference type="ARBA" id="ARBA00022649"/>
    </source>
</evidence>
<protein>
    <recommendedName>
        <fullName evidence="5">DUF1778 domain-containing protein</fullName>
    </recommendedName>
</protein>
<keyword evidence="4" id="KW-1185">Reference proteome</keyword>
<dbReference type="InterPro" id="IPR010985">
    <property type="entry name" value="Ribbon_hlx_hlx"/>
</dbReference>
<dbReference type="OrthoDB" id="5297731at2"/>
<dbReference type="InterPro" id="IPR014795">
    <property type="entry name" value="TacA_1-like"/>
</dbReference>
<dbReference type="Proteomes" id="UP000232638">
    <property type="component" value="Chromosome"/>
</dbReference>
<dbReference type="KEGG" id="tsy:THSYN_12720"/>
<gene>
    <name evidence="3" type="ORF">THSYN_12720</name>
</gene>
<proteinExistence type="inferred from homology"/>
<evidence type="ECO:0000313" key="3">
    <source>
        <dbReference type="EMBL" id="AUB81737.1"/>
    </source>
</evidence>